<dbReference type="Proteomes" id="UP001161017">
    <property type="component" value="Unassembled WGS sequence"/>
</dbReference>
<proteinExistence type="predicted"/>
<dbReference type="PANTHER" id="PTHR46063">
    <property type="entry name" value="KELCH DOMAIN-CONTAINING PROTEIN"/>
    <property type="match status" value="1"/>
</dbReference>
<keyword evidence="4" id="KW-1185">Reference proteome</keyword>
<dbReference type="Pfam" id="PF13422">
    <property type="entry name" value="DUF4110"/>
    <property type="match status" value="1"/>
</dbReference>
<organism evidence="3 4">
    <name type="scientific">Ramalina farinacea</name>
    <dbReference type="NCBI Taxonomy" id="258253"/>
    <lineage>
        <taxon>Eukaryota</taxon>
        <taxon>Fungi</taxon>
        <taxon>Dikarya</taxon>
        <taxon>Ascomycota</taxon>
        <taxon>Pezizomycotina</taxon>
        <taxon>Lecanoromycetes</taxon>
        <taxon>OSLEUM clade</taxon>
        <taxon>Lecanoromycetidae</taxon>
        <taxon>Lecanorales</taxon>
        <taxon>Lecanorineae</taxon>
        <taxon>Ramalinaceae</taxon>
        <taxon>Ramalina</taxon>
    </lineage>
</organism>
<comment type="caution">
    <text evidence="3">The sequence shown here is derived from an EMBL/GenBank/DDBJ whole genome shotgun (WGS) entry which is preliminary data.</text>
</comment>
<reference evidence="3" key="1">
    <citation type="journal article" date="2023" name="Genome Biol. Evol.">
        <title>First Whole Genome Sequence and Flow Cytometry Genome Size Data for the Lichen-Forming Fungus Ramalina farinacea (Ascomycota).</title>
        <authorList>
            <person name="Llewellyn T."/>
            <person name="Mian S."/>
            <person name="Hill R."/>
            <person name="Leitch I.J."/>
            <person name="Gaya E."/>
        </authorList>
    </citation>
    <scope>NUCLEOTIDE SEQUENCE</scope>
    <source>
        <strain evidence="3">LIQ254RAFAR</strain>
    </source>
</reference>
<feature type="region of interest" description="Disordered" evidence="1">
    <location>
        <begin position="657"/>
        <end position="688"/>
    </location>
</feature>
<evidence type="ECO:0000256" key="1">
    <source>
        <dbReference type="SAM" id="MobiDB-lite"/>
    </source>
</evidence>
<dbReference type="SUPFAM" id="SSF117281">
    <property type="entry name" value="Kelch motif"/>
    <property type="match status" value="1"/>
</dbReference>
<protein>
    <submittedName>
        <fullName evidence="3">Kelch repeat-containing protein 3</fullName>
    </submittedName>
</protein>
<evidence type="ECO:0000313" key="3">
    <source>
        <dbReference type="EMBL" id="MDI1489796.1"/>
    </source>
</evidence>
<dbReference type="InterPro" id="IPR015915">
    <property type="entry name" value="Kelch-typ_b-propeller"/>
</dbReference>
<sequence>MKDRLGCYTTQNYRQVVLSCIEVMGKKDKKSKNVEQKARVAAKQNKKAAQKEKKGKVKGTDDSDAEDVDLDSVLEEYARKQEQFLKISESGCDPPSARTSATFIGSPANSKELFLFGGEYYNGALASFFNDLFVYNTAKDEWKRVTSPNSPLPRSGHAWCRGGHSGGVYLFGGEFSSPKQGTFYHYNDFWRLEPATREWTRVESKGKSPPARSGHRMTYYKNYILVYGGFQDTSQQTRYLQDLWIYDCQNFVWHNPTPPSATMKPDARSSCSFHPNDRGAVLYGGYSRVKSNVKAGKQGKGTSQATKSVLRPVIHEDTWFLRITAPPTDIAVAPPQIRWEKRKKPGNPPNPPRAGATQAYHQGRGIAFGGVHDVEESEEGIDSEFFDTLYAWNIERNRFFQLLLRRGRAAPKKQTDDRHKKGRGKTDEADLLRNLAALEKTGTIAGVGELDLELSDEEEHPMPVKPIIESMPHRRFNAQLAIQGDIVYILGGTYEQGDREYTFDEMHAIDLKKLDGVKEIYKRELEDWNSASDDDDDSDNDESNDSQSDDRDEIDGGVAIEAVKETSKPAQVEDTHQTVAEEDQESSLEGVLDDRPQPRPFESLREFFVRTSNTWQDLVLAKVSLADRATGPSVKELRKEAFGLAEVKWWDCREEVGAEEERQEEAGIGEIVSLGERSKDSTGAGRRR</sequence>
<dbReference type="Pfam" id="PF24681">
    <property type="entry name" value="Kelch_KLHDC2_KLHL20_DRC7"/>
    <property type="match status" value="1"/>
</dbReference>
<feature type="compositionally biased region" description="Basic residues" evidence="1">
    <location>
        <begin position="44"/>
        <end position="57"/>
    </location>
</feature>
<name>A0AA43TSF8_9LECA</name>
<feature type="region of interest" description="Disordered" evidence="1">
    <location>
        <begin position="528"/>
        <end position="598"/>
    </location>
</feature>
<evidence type="ECO:0000313" key="4">
    <source>
        <dbReference type="Proteomes" id="UP001161017"/>
    </source>
</evidence>
<feature type="compositionally biased region" description="Basic and acidic residues" evidence="1">
    <location>
        <begin position="562"/>
        <end position="576"/>
    </location>
</feature>
<feature type="compositionally biased region" description="Acidic residues" evidence="1">
    <location>
        <begin position="532"/>
        <end position="544"/>
    </location>
</feature>
<dbReference type="PANTHER" id="PTHR46063:SF1">
    <property type="entry name" value="KELCH DOMAIN-CONTAINING PROTEIN 4"/>
    <property type="match status" value="1"/>
</dbReference>
<feature type="domain" description="DUF4110" evidence="2">
    <location>
        <begin position="592"/>
        <end position="679"/>
    </location>
</feature>
<dbReference type="Gene3D" id="2.120.10.80">
    <property type="entry name" value="Kelch-type beta propeller"/>
    <property type="match status" value="1"/>
</dbReference>
<accession>A0AA43TSF8</accession>
<dbReference type="EMBL" id="JAPUFD010000010">
    <property type="protein sequence ID" value="MDI1489796.1"/>
    <property type="molecule type" value="Genomic_DNA"/>
</dbReference>
<feature type="region of interest" description="Disordered" evidence="1">
    <location>
        <begin position="26"/>
        <end position="67"/>
    </location>
</feature>
<dbReference type="AlphaFoldDB" id="A0AA43TSF8"/>
<dbReference type="InterPro" id="IPR025183">
    <property type="entry name" value="DUF4110"/>
</dbReference>
<gene>
    <name evidence="3" type="primary">KEL3</name>
    <name evidence="3" type="ORF">OHK93_000994</name>
</gene>
<evidence type="ECO:0000259" key="2">
    <source>
        <dbReference type="Pfam" id="PF13422"/>
    </source>
</evidence>
<dbReference type="InterPro" id="IPR052588">
    <property type="entry name" value="Kelch_domain_protein"/>
</dbReference>